<dbReference type="EMBL" id="AMGV01000003">
    <property type="protein sequence ID" value="KEF59638.1"/>
    <property type="molecule type" value="Genomic_DNA"/>
</dbReference>
<keyword evidence="2" id="KW-0732">Signal</keyword>
<organism evidence="3 4">
    <name type="scientific">Exophiala aquamarina CBS 119918</name>
    <dbReference type="NCBI Taxonomy" id="1182545"/>
    <lineage>
        <taxon>Eukaryota</taxon>
        <taxon>Fungi</taxon>
        <taxon>Dikarya</taxon>
        <taxon>Ascomycota</taxon>
        <taxon>Pezizomycotina</taxon>
        <taxon>Eurotiomycetes</taxon>
        <taxon>Chaetothyriomycetidae</taxon>
        <taxon>Chaetothyriales</taxon>
        <taxon>Herpotrichiellaceae</taxon>
        <taxon>Exophiala</taxon>
    </lineage>
</organism>
<dbReference type="InterPro" id="IPR021476">
    <property type="entry name" value="Egh16-like"/>
</dbReference>
<comment type="caution">
    <text evidence="3">The sequence shown here is derived from an EMBL/GenBank/DDBJ whole genome shotgun (WGS) entry which is preliminary data.</text>
</comment>
<dbReference type="Proteomes" id="UP000027920">
    <property type="component" value="Unassembled WGS sequence"/>
</dbReference>
<dbReference type="PANTHER" id="PTHR34618">
    <property type="entry name" value="SURFACE PROTEIN MAS1, PUTATIVE-RELATED"/>
    <property type="match status" value="1"/>
</dbReference>
<keyword evidence="4" id="KW-1185">Reference proteome</keyword>
<dbReference type="AlphaFoldDB" id="A0A072PJY5"/>
<gene>
    <name evidence="3" type="ORF">A1O9_04484</name>
</gene>
<dbReference type="HOGENOM" id="CLU_047729_4_0_1"/>
<sequence length="295" mass="28843">MHFRPSTAFVLATVVSQALAHCVITSITGANGVTMPGLSVIDGTPRDCASPLCGSEADTSVIRRNGPPLGKTSGGGEVDAAAAVAKFMGNGAKAAARFKRNLLGSRFDVKRRGLLDGLDNVLGGAAGGGGGGGKAAEASGAKTPKGTVEDGVAKSAGTGATSGLPTVGADGVINMVMHQVNQDGAGPMTAAIDPTSGGTSEAAFQPAEMIADVPGAIAGISGTTTTDFPIKVQMPAGMKCSGTVAGVENVCVVRVKNSTPAGPFGGSAVFTQEGAATGGNATAAAKRDIRVVFDA</sequence>
<dbReference type="OrthoDB" id="5310497at2759"/>
<evidence type="ECO:0000256" key="2">
    <source>
        <dbReference type="SAM" id="SignalP"/>
    </source>
</evidence>
<dbReference type="Pfam" id="PF11327">
    <property type="entry name" value="Egh16-like"/>
    <property type="match status" value="1"/>
</dbReference>
<evidence type="ECO:0000256" key="1">
    <source>
        <dbReference type="SAM" id="MobiDB-lite"/>
    </source>
</evidence>
<reference evidence="3 4" key="1">
    <citation type="submission" date="2013-03" db="EMBL/GenBank/DDBJ databases">
        <title>The Genome Sequence of Exophiala aquamarina CBS 119918.</title>
        <authorList>
            <consortium name="The Broad Institute Genomics Platform"/>
            <person name="Cuomo C."/>
            <person name="de Hoog S."/>
            <person name="Gorbushina A."/>
            <person name="Walker B."/>
            <person name="Young S.K."/>
            <person name="Zeng Q."/>
            <person name="Gargeya S."/>
            <person name="Fitzgerald M."/>
            <person name="Haas B."/>
            <person name="Abouelleil A."/>
            <person name="Allen A.W."/>
            <person name="Alvarado L."/>
            <person name="Arachchi H.M."/>
            <person name="Berlin A.M."/>
            <person name="Chapman S.B."/>
            <person name="Gainer-Dewar J."/>
            <person name="Goldberg J."/>
            <person name="Griggs A."/>
            <person name="Gujja S."/>
            <person name="Hansen M."/>
            <person name="Howarth C."/>
            <person name="Imamovic A."/>
            <person name="Ireland A."/>
            <person name="Larimer J."/>
            <person name="McCowan C."/>
            <person name="Murphy C."/>
            <person name="Pearson M."/>
            <person name="Poon T.W."/>
            <person name="Priest M."/>
            <person name="Roberts A."/>
            <person name="Saif S."/>
            <person name="Shea T."/>
            <person name="Sisk P."/>
            <person name="Sykes S."/>
            <person name="Wortman J."/>
            <person name="Nusbaum C."/>
            <person name="Birren B."/>
        </authorList>
    </citation>
    <scope>NUCLEOTIDE SEQUENCE [LARGE SCALE GENOMIC DNA]</scope>
    <source>
        <strain evidence="3 4">CBS 119918</strain>
    </source>
</reference>
<feature type="region of interest" description="Disordered" evidence="1">
    <location>
        <begin position="127"/>
        <end position="161"/>
    </location>
</feature>
<dbReference type="VEuPathDB" id="FungiDB:A1O9_04484"/>
<dbReference type="RefSeq" id="XP_013262228.1">
    <property type="nucleotide sequence ID" value="XM_013406774.1"/>
</dbReference>
<protein>
    <recommendedName>
        <fullName evidence="5">Cell surface protein</fullName>
    </recommendedName>
</protein>
<evidence type="ECO:0000313" key="3">
    <source>
        <dbReference type="EMBL" id="KEF59638.1"/>
    </source>
</evidence>
<name>A0A072PJY5_9EURO</name>
<proteinExistence type="predicted"/>
<evidence type="ECO:0008006" key="5">
    <source>
        <dbReference type="Google" id="ProtNLM"/>
    </source>
</evidence>
<dbReference type="PANTHER" id="PTHR34618:SF1">
    <property type="entry name" value="SECRETED PROTEIN"/>
    <property type="match status" value="1"/>
</dbReference>
<feature type="signal peptide" evidence="2">
    <location>
        <begin position="1"/>
        <end position="20"/>
    </location>
</feature>
<evidence type="ECO:0000313" key="4">
    <source>
        <dbReference type="Proteomes" id="UP000027920"/>
    </source>
</evidence>
<dbReference type="GeneID" id="25279415"/>
<dbReference type="STRING" id="1182545.A0A072PJY5"/>
<feature type="chain" id="PRO_5001681651" description="Cell surface protein" evidence="2">
    <location>
        <begin position="21"/>
        <end position="295"/>
    </location>
</feature>
<accession>A0A072PJY5</accession>